<dbReference type="EnsemblPlants" id="evm.model.02.1193">
    <property type="protein sequence ID" value="cds.evm.model.02.1193"/>
    <property type="gene ID" value="evm.TU.02.1193"/>
</dbReference>
<feature type="compositionally biased region" description="Basic and acidic residues" evidence="1">
    <location>
        <begin position="8"/>
        <end position="26"/>
    </location>
</feature>
<organism evidence="2 3">
    <name type="scientific">Cannabis sativa</name>
    <name type="common">Hemp</name>
    <name type="synonym">Marijuana</name>
    <dbReference type="NCBI Taxonomy" id="3483"/>
    <lineage>
        <taxon>Eukaryota</taxon>
        <taxon>Viridiplantae</taxon>
        <taxon>Streptophyta</taxon>
        <taxon>Embryophyta</taxon>
        <taxon>Tracheophyta</taxon>
        <taxon>Spermatophyta</taxon>
        <taxon>Magnoliopsida</taxon>
        <taxon>eudicotyledons</taxon>
        <taxon>Gunneridae</taxon>
        <taxon>Pentapetalae</taxon>
        <taxon>rosids</taxon>
        <taxon>fabids</taxon>
        <taxon>Rosales</taxon>
        <taxon>Cannabaceae</taxon>
        <taxon>Cannabis</taxon>
    </lineage>
</organism>
<accession>A0A803NSM7</accession>
<name>A0A803NSM7_CANSA</name>
<sequence length="131" mass="14704">MSRSSYSDIHHQESLLNRPRKEKEARMPTSSIIEFTRPDSTHLGTSSTKVLEWASCTYNLRRGRAFGVKRTLAGSLTVVPAIVARVWPEGIRGMMTWRHPHLPPGKHRGDAFGVPNSMVATKHEGSLRWGT</sequence>
<dbReference type="Proteomes" id="UP000596661">
    <property type="component" value="Chromosome 2"/>
</dbReference>
<dbReference type="EMBL" id="UZAU01000164">
    <property type="status" value="NOT_ANNOTATED_CDS"/>
    <property type="molecule type" value="Genomic_DNA"/>
</dbReference>
<proteinExistence type="predicted"/>
<evidence type="ECO:0000313" key="2">
    <source>
        <dbReference type="EnsemblPlants" id="cds.evm.model.02.1193"/>
    </source>
</evidence>
<feature type="region of interest" description="Disordered" evidence="1">
    <location>
        <begin position="1"/>
        <end position="31"/>
    </location>
</feature>
<reference evidence="2" key="1">
    <citation type="submission" date="2018-11" db="EMBL/GenBank/DDBJ databases">
        <authorList>
            <person name="Grassa J C."/>
        </authorList>
    </citation>
    <scope>NUCLEOTIDE SEQUENCE [LARGE SCALE GENOMIC DNA]</scope>
</reference>
<dbReference type="AlphaFoldDB" id="A0A803NSM7"/>
<evidence type="ECO:0000256" key="1">
    <source>
        <dbReference type="SAM" id="MobiDB-lite"/>
    </source>
</evidence>
<keyword evidence="3" id="KW-1185">Reference proteome</keyword>
<evidence type="ECO:0000313" key="3">
    <source>
        <dbReference type="Proteomes" id="UP000596661"/>
    </source>
</evidence>
<protein>
    <submittedName>
        <fullName evidence="2">Uncharacterized protein</fullName>
    </submittedName>
</protein>
<reference evidence="2" key="2">
    <citation type="submission" date="2021-03" db="UniProtKB">
        <authorList>
            <consortium name="EnsemblPlants"/>
        </authorList>
    </citation>
    <scope>IDENTIFICATION</scope>
</reference>
<dbReference type="Gramene" id="evm.model.02.1193">
    <property type="protein sequence ID" value="cds.evm.model.02.1193"/>
    <property type="gene ID" value="evm.TU.02.1193"/>
</dbReference>